<dbReference type="SUPFAM" id="SSF88713">
    <property type="entry name" value="Glycoside hydrolase/deacetylase"/>
    <property type="match status" value="1"/>
</dbReference>
<dbReference type="InterPro" id="IPR050248">
    <property type="entry name" value="Polysacc_deacetylase_ArnD"/>
</dbReference>
<feature type="domain" description="NodB homology" evidence="1">
    <location>
        <begin position="225"/>
        <end position="415"/>
    </location>
</feature>
<dbReference type="PROSITE" id="PS51677">
    <property type="entry name" value="NODB"/>
    <property type="match status" value="1"/>
</dbReference>
<dbReference type="Gene3D" id="2.60.40.10">
    <property type="entry name" value="Immunoglobulins"/>
    <property type="match status" value="1"/>
</dbReference>
<dbReference type="AlphaFoldDB" id="A0A9D1LHJ3"/>
<dbReference type="InterPro" id="IPR011330">
    <property type="entry name" value="Glyco_hydro/deAcase_b/a-brl"/>
</dbReference>
<evidence type="ECO:0000313" key="3">
    <source>
        <dbReference type="Proteomes" id="UP000824074"/>
    </source>
</evidence>
<dbReference type="Proteomes" id="UP000824074">
    <property type="component" value="Unassembled WGS sequence"/>
</dbReference>
<dbReference type="InterPro" id="IPR002509">
    <property type="entry name" value="NODB_dom"/>
</dbReference>
<dbReference type="GO" id="GO:0016810">
    <property type="term" value="F:hydrolase activity, acting on carbon-nitrogen (but not peptide) bonds"/>
    <property type="evidence" value="ECO:0007669"/>
    <property type="project" value="InterPro"/>
</dbReference>
<evidence type="ECO:0000259" key="1">
    <source>
        <dbReference type="PROSITE" id="PS51677"/>
    </source>
</evidence>
<dbReference type="Pfam" id="PF16403">
    <property type="entry name" value="Bact_surface_Ig-like"/>
    <property type="match status" value="1"/>
</dbReference>
<organism evidence="2 3">
    <name type="scientific">Candidatus Aphodocola excrementigallinarum</name>
    <dbReference type="NCBI Taxonomy" id="2840670"/>
    <lineage>
        <taxon>Bacteria</taxon>
        <taxon>Bacillati</taxon>
        <taxon>Bacillota</taxon>
        <taxon>Bacilli</taxon>
        <taxon>Candidatus Aphodocola</taxon>
    </lineage>
</organism>
<reference evidence="2" key="1">
    <citation type="submission" date="2020-10" db="EMBL/GenBank/DDBJ databases">
        <authorList>
            <person name="Gilroy R."/>
        </authorList>
    </citation>
    <scope>NUCLEOTIDE SEQUENCE</scope>
    <source>
        <strain evidence="2">CHK193-30670</strain>
    </source>
</reference>
<accession>A0A9D1LHJ3</accession>
<dbReference type="InterPro" id="IPR032179">
    <property type="entry name" value="Cry22Aa_Ig-like"/>
</dbReference>
<protein>
    <submittedName>
        <fullName evidence="2">Polysaccharide deacetylase family protein</fullName>
    </submittedName>
</protein>
<dbReference type="Gene3D" id="3.20.20.370">
    <property type="entry name" value="Glycoside hydrolase/deacetylase"/>
    <property type="match status" value="1"/>
</dbReference>
<dbReference type="GO" id="GO:0005975">
    <property type="term" value="P:carbohydrate metabolic process"/>
    <property type="evidence" value="ECO:0007669"/>
    <property type="project" value="InterPro"/>
</dbReference>
<name>A0A9D1LHJ3_9FIRM</name>
<proteinExistence type="predicted"/>
<dbReference type="PANTHER" id="PTHR10587">
    <property type="entry name" value="GLYCOSYL TRANSFERASE-RELATED"/>
    <property type="match status" value="1"/>
</dbReference>
<dbReference type="Pfam" id="PF01522">
    <property type="entry name" value="Polysacc_deac_1"/>
    <property type="match status" value="1"/>
</dbReference>
<reference evidence="2" key="2">
    <citation type="journal article" date="2021" name="PeerJ">
        <title>Extensive microbial diversity within the chicken gut microbiome revealed by metagenomics and culture.</title>
        <authorList>
            <person name="Gilroy R."/>
            <person name="Ravi A."/>
            <person name="Getino M."/>
            <person name="Pursley I."/>
            <person name="Horton D.L."/>
            <person name="Alikhan N.F."/>
            <person name="Baker D."/>
            <person name="Gharbi K."/>
            <person name="Hall N."/>
            <person name="Watson M."/>
            <person name="Adriaenssens E.M."/>
            <person name="Foster-Nyarko E."/>
            <person name="Jarju S."/>
            <person name="Secka A."/>
            <person name="Antonio M."/>
            <person name="Oren A."/>
            <person name="Chaudhuri R.R."/>
            <person name="La Ragione R."/>
            <person name="Hildebrand F."/>
            <person name="Pallen M.J."/>
        </authorList>
    </citation>
    <scope>NUCLEOTIDE SEQUENCE</scope>
    <source>
        <strain evidence="2">CHK193-30670</strain>
    </source>
</reference>
<sequence>MVNSNYVNERINLCYGTKHTCKNINYKIKGKVDTKKVGTYFVTYEANYKGKHFKIEKEVKVVDKKSPKLVIEGAFTNVCPNGKVKDVKVRASDNYDGDITDKIEYKISDNKIIYKVSDSSGNTTRKEFDVIIMDNEKPTIILNGDNPIYLAKNEKYKEPGYVAIDDCDGNITEEVIVTSNLDIKKEGTYYINYEVTDSSGNKNTIKREIIVIPKNNYEEGKTYDKVIYLTFDDGPGPYTEKLLDILDRYNVKATFFVTGYDDRYNDVLKKEYEKGHTIGLHSFSHNYGLIYSSVDNYLNDLLKIQDKVKRYTGFESKIVRFPGGSSNTVSKKYAPGIMSELTNKLNEMGYKYYDWNILSGDAGETTDPNVIVKNVTNAIKENKENMVLMHDIKPYTVDAIERIIHYGLTNGYTFAPITMDTKEVHHSINN</sequence>
<dbReference type="PANTHER" id="PTHR10587:SF125">
    <property type="entry name" value="POLYSACCHARIDE DEACETYLASE YHEN-RELATED"/>
    <property type="match status" value="1"/>
</dbReference>
<dbReference type="InterPro" id="IPR013783">
    <property type="entry name" value="Ig-like_fold"/>
</dbReference>
<comment type="caution">
    <text evidence="2">The sequence shown here is derived from an EMBL/GenBank/DDBJ whole genome shotgun (WGS) entry which is preliminary data.</text>
</comment>
<dbReference type="EMBL" id="DVMT01000065">
    <property type="protein sequence ID" value="HIU40918.1"/>
    <property type="molecule type" value="Genomic_DNA"/>
</dbReference>
<evidence type="ECO:0000313" key="2">
    <source>
        <dbReference type="EMBL" id="HIU40918.1"/>
    </source>
</evidence>
<dbReference type="CDD" id="cd10944">
    <property type="entry name" value="CE4_SmPgdA_like"/>
    <property type="match status" value="1"/>
</dbReference>
<gene>
    <name evidence="2" type="ORF">IAB68_06455</name>
</gene>